<proteinExistence type="evidence at transcript level"/>
<feature type="signal peptide" evidence="1">
    <location>
        <begin position="1"/>
        <end position="17"/>
    </location>
</feature>
<dbReference type="EMBL" id="GBBM01005031">
    <property type="protein sequence ID" value="JAC30387.1"/>
    <property type="molecule type" value="mRNA"/>
</dbReference>
<evidence type="ECO:0000313" key="2">
    <source>
        <dbReference type="EMBL" id="JAC30387.1"/>
    </source>
</evidence>
<evidence type="ECO:0000256" key="1">
    <source>
        <dbReference type="SAM" id="SignalP"/>
    </source>
</evidence>
<reference evidence="2" key="1">
    <citation type="submission" date="2014-03" db="EMBL/GenBank/DDBJ databases">
        <title>The sialotranscriptome of Amblyomma triste, Amblyomma parvum and Amblyomma cajennense ticks, uncovered by 454-based RNA-seq.</title>
        <authorList>
            <person name="Garcia G.R."/>
            <person name="Gardinassi L.G."/>
            <person name="Ribeiro J.M."/>
            <person name="Anatriello E."/>
            <person name="Ferreira B.R."/>
            <person name="Moreira H.N."/>
            <person name="Mafra C."/>
            <person name="Olegario M.M."/>
            <person name="Szabo P.J."/>
            <person name="Miranda-Santos I.K."/>
            <person name="Maruyama S.R."/>
        </authorList>
    </citation>
    <scope>NUCLEOTIDE SEQUENCE</scope>
    <source>
        <strain evidence="2">Mato Grasso do Sul</strain>
        <tissue evidence="2">Salivary glands</tissue>
    </source>
</reference>
<name>A0A023G998_AMBTT</name>
<accession>A0A023G998</accession>
<protein>
    <submittedName>
        <fullName evidence="2">Putative secreted protein</fullName>
    </submittedName>
</protein>
<dbReference type="AlphaFoldDB" id="A0A023G998"/>
<keyword evidence="1" id="KW-0732">Signal</keyword>
<feature type="chain" id="PRO_5001516776" evidence="1">
    <location>
        <begin position="18"/>
        <end position="98"/>
    </location>
</feature>
<sequence>MNILFFVICLLYPVCTTLYNTDDDERVDGRVCNIGRLSLRAGETHYSDRPCVKAQCTSNPPRLILTGPKVSQAESVIIIHSETNNASGWVWHCAELEQ</sequence>
<organism evidence="2">
    <name type="scientific">Amblyomma triste</name>
    <name type="common">Neotropical tick</name>
    <dbReference type="NCBI Taxonomy" id="251400"/>
    <lineage>
        <taxon>Eukaryota</taxon>
        <taxon>Metazoa</taxon>
        <taxon>Ecdysozoa</taxon>
        <taxon>Arthropoda</taxon>
        <taxon>Chelicerata</taxon>
        <taxon>Arachnida</taxon>
        <taxon>Acari</taxon>
        <taxon>Parasitiformes</taxon>
        <taxon>Ixodida</taxon>
        <taxon>Ixodoidea</taxon>
        <taxon>Ixodidae</taxon>
        <taxon>Amblyomminae</taxon>
        <taxon>Amblyomma</taxon>
    </lineage>
</organism>